<dbReference type="Pfam" id="PF00266">
    <property type="entry name" value="Aminotran_5"/>
    <property type="match status" value="1"/>
</dbReference>
<dbReference type="GO" id="GO:0005960">
    <property type="term" value="C:glycine cleavage complex"/>
    <property type="evidence" value="ECO:0007669"/>
    <property type="project" value="TreeGrafter"/>
</dbReference>
<dbReference type="FunFam" id="3.40.640.10:FF:000224">
    <property type="entry name" value="Probable glycine dehydrogenase (decarboxylating) subunit 2"/>
    <property type="match status" value="1"/>
</dbReference>
<dbReference type="GO" id="GO:0005829">
    <property type="term" value="C:cytosol"/>
    <property type="evidence" value="ECO:0007669"/>
    <property type="project" value="TreeGrafter"/>
</dbReference>
<gene>
    <name evidence="7" type="ORF">METZ01_LOCUS74098</name>
</gene>
<sequence>MEEGVARSTVPQALVRDRLPGWPRASEPELVRHYTWLSNRNFGIDTGFYPLGSCTMKHNPRLNERIVQLPGIDRIHPLQPDHQIQGLLTIFYEMQEMLATCAGMDAVTLQPVAGAQGEFAAIRCIQEFHRANGEGHRDKVIVPDSAHGTNPASASMCGYDVIEIPSADDGRLDLDALRAAVGQDTAAMMITNPSTLGLFEIEISEATRIVHDSGGQMYYDGANFNAIIGKTDPGRMGFDAVHYNLHKTFSQPHGGGGPGSGPIGVKDHLARFLPSPIASRRARADDDPEGVGDGHWYYWRDVGESSIGKVQQWHGNAGAVVRAWAFYRRYGRDLERMSEHAVLNSNYLRHVIMNPDPKTAKAIHAMPAEGAPADLVMHEFTLSLSPLKELNGVTGRDVAKRLLDYGYMAPTLYFPQIVPECLMVEPTETESKEVLDRFAADFHAILSEDPETVTTAPHTTTVKRVDEVWAARNLVLRHPGHSPDSD</sequence>
<dbReference type="Pfam" id="PF21478">
    <property type="entry name" value="GcvP2_C"/>
    <property type="match status" value="1"/>
</dbReference>
<evidence type="ECO:0000256" key="4">
    <source>
        <dbReference type="ARBA" id="ARBA00049026"/>
    </source>
</evidence>
<dbReference type="AlphaFoldDB" id="A0A381TZK8"/>
<dbReference type="InterPro" id="IPR020581">
    <property type="entry name" value="GDC_P"/>
</dbReference>
<evidence type="ECO:0000256" key="1">
    <source>
        <dbReference type="ARBA" id="ARBA00012134"/>
    </source>
</evidence>
<reference evidence="7" key="1">
    <citation type="submission" date="2018-05" db="EMBL/GenBank/DDBJ databases">
        <authorList>
            <person name="Lanie J.A."/>
            <person name="Ng W.-L."/>
            <person name="Kazmierczak K.M."/>
            <person name="Andrzejewski T.M."/>
            <person name="Davidsen T.M."/>
            <person name="Wayne K.J."/>
            <person name="Tettelin H."/>
            <person name="Glass J.I."/>
            <person name="Rusch D."/>
            <person name="Podicherti R."/>
            <person name="Tsui H.-C.T."/>
            <person name="Winkler M.E."/>
        </authorList>
    </citation>
    <scope>NUCLEOTIDE SEQUENCE</scope>
</reference>
<evidence type="ECO:0000259" key="5">
    <source>
        <dbReference type="Pfam" id="PF00266"/>
    </source>
</evidence>
<dbReference type="GO" id="GO:0004375">
    <property type="term" value="F:glycine dehydrogenase (decarboxylating) activity"/>
    <property type="evidence" value="ECO:0007669"/>
    <property type="project" value="UniProtKB-EC"/>
</dbReference>
<dbReference type="Gene3D" id="3.90.1150.10">
    <property type="entry name" value="Aspartate Aminotransferase, domain 1"/>
    <property type="match status" value="1"/>
</dbReference>
<dbReference type="SUPFAM" id="SSF53383">
    <property type="entry name" value="PLP-dependent transferases"/>
    <property type="match status" value="1"/>
</dbReference>
<keyword evidence="2" id="KW-0663">Pyridoxal phosphate</keyword>
<dbReference type="PANTHER" id="PTHR11773:SF1">
    <property type="entry name" value="GLYCINE DEHYDROGENASE (DECARBOXYLATING), MITOCHONDRIAL"/>
    <property type="match status" value="1"/>
</dbReference>
<dbReference type="InterPro" id="IPR000192">
    <property type="entry name" value="Aminotrans_V_dom"/>
</dbReference>
<evidence type="ECO:0000313" key="7">
    <source>
        <dbReference type="EMBL" id="SVA21244.1"/>
    </source>
</evidence>
<organism evidence="7">
    <name type="scientific">marine metagenome</name>
    <dbReference type="NCBI Taxonomy" id="408172"/>
    <lineage>
        <taxon>unclassified sequences</taxon>
        <taxon>metagenomes</taxon>
        <taxon>ecological metagenomes</taxon>
    </lineage>
</organism>
<feature type="domain" description="Glycine dehydrogenase C-terminal" evidence="6">
    <location>
        <begin position="338"/>
        <end position="449"/>
    </location>
</feature>
<evidence type="ECO:0000256" key="3">
    <source>
        <dbReference type="ARBA" id="ARBA00023002"/>
    </source>
</evidence>
<keyword evidence="3" id="KW-0560">Oxidoreductase</keyword>
<dbReference type="GO" id="GO:0030170">
    <property type="term" value="F:pyridoxal phosphate binding"/>
    <property type="evidence" value="ECO:0007669"/>
    <property type="project" value="TreeGrafter"/>
</dbReference>
<dbReference type="NCBIfam" id="NF003346">
    <property type="entry name" value="PRK04366.1"/>
    <property type="match status" value="1"/>
</dbReference>
<comment type="catalytic activity">
    <reaction evidence="4">
        <text>N(6)-[(R)-lipoyl]-L-lysyl-[glycine-cleavage complex H protein] + glycine + H(+) = N(6)-[(R)-S(8)-aminomethyldihydrolipoyl]-L-lysyl-[glycine-cleavage complex H protein] + CO2</text>
        <dbReference type="Rhea" id="RHEA:24304"/>
        <dbReference type="Rhea" id="RHEA-COMP:10494"/>
        <dbReference type="Rhea" id="RHEA-COMP:10495"/>
        <dbReference type="ChEBI" id="CHEBI:15378"/>
        <dbReference type="ChEBI" id="CHEBI:16526"/>
        <dbReference type="ChEBI" id="CHEBI:57305"/>
        <dbReference type="ChEBI" id="CHEBI:83099"/>
        <dbReference type="ChEBI" id="CHEBI:83143"/>
        <dbReference type="EC" id="1.4.4.2"/>
    </reaction>
</comment>
<dbReference type="EC" id="1.4.4.2" evidence="1"/>
<feature type="domain" description="Aminotransferase class V" evidence="5">
    <location>
        <begin position="135"/>
        <end position="254"/>
    </location>
</feature>
<evidence type="ECO:0000259" key="6">
    <source>
        <dbReference type="Pfam" id="PF21478"/>
    </source>
</evidence>
<dbReference type="InterPro" id="IPR049316">
    <property type="entry name" value="GDC-P_C"/>
</dbReference>
<proteinExistence type="predicted"/>
<dbReference type="InterPro" id="IPR015421">
    <property type="entry name" value="PyrdxlP-dep_Trfase_major"/>
</dbReference>
<dbReference type="Gene3D" id="6.20.440.10">
    <property type="match status" value="1"/>
</dbReference>
<dbReference type="GO" id="GO:0019464">
    <property type="term" value="P:glycine decarboxylation via glycine cleavage system"/>
    <property type="evidence" value="ECO:0007669"/>
    <property type="project" value="TreeGrafter"/>
</dbReference>
<dbReference type="EMBL" id="UINC01005425">
    <property type="protein sequence ID" value="SVA21244.1"/>
    <property type="molecule type" value="Genomic_DNA"/>
</dbReference>
<accession>A0A381TZK8</accession>
<dbReference type="InterPro" id="IPR015422">
    <property type="entry name" value="PyrdxlP-dep_Trfase_small"/>
</dbReference>
<dbReference type="InterPro" id="IPR015424">
    <property type="entry name" value="PyrdxlP-dep_Trfase"/>
</dbReference>
<protein>
    <recommendedName>
        <fullName evidence="1">glycine dehydrogenase (aminomethyl-transferring)</fullName>
        <ecNumber evidence="1">1.4.4.2</ecNumber>
    </recommendedName>
</protein>
<evidence type="ECO:0000256" key="2">
    <source>
        <dbReference type="ARBA" id="ARBA00022898"/>
    </source>
</evidence>
<dbReference type="PANTHER" id="PTHR11773">
    <property type="entry name" value="GLYCINE DEHYDROGENASE, DECARBOXYLATING"/>
    <property type="match status" value="1"/>
</dbReference>
<dbReference type="Gene3D" id="3.40.640.10">
    <property type="entry name" value="Type I PLP-dependent aspartate aminotransferase-like (Major domain)"/>
    <property type="match status" value="1"/>
</dbReference>
<name>A0A381TZK8_9ZZZZ</name>
<dbReference type="GO" id="GO:0016594">
    <property type="term" value="F:glycine binding"/>
    <property type="evidence" value="ECO:0007669"/>
    <property type="project" value="TreeGrafter"/>
</dbReference>